<gene>
    <name evidence="2" type="ORF">FHS75_003087</name>
</gene>
<dbReference type="PANTHER" id="PTHR28047">
    <property type="entry name" value="PROTEIN DCG1"/>
    <property type="match status" value="1"/>
</dbReference>
<accession>A0A7Y9Y172</accession>
<name>A0A7Y9Y172_9SPHN</name>
<organism evidence="2 3">
    <name type="scientific">Novosphingobium marinum</name>
    <dbReference type="NCBI Taxonomy" id="1514948"/>
    <lineage>
        <taxon>Bacteria</taxon>
        <taxon>Pseudomonadati</taxon>
        <taxon>Pseudomonadota</taxon>
        <taxon>Alphaproteobacteria</taxon>
        <taxon>Sphingomonadales</taxon>
        <taxon>Sphingomonadaceae</taxon>
        <taxon>Novosphingobium</taxon>
    </lineage>
</organism>
<comment type="caution">
    <text evidence="2">The sequence shown here is derived from an EMBL/GenBank/DDBJ whole genome shotgun (WGS) entry which is preliminary data.</text>
</comment>
<dbReference type="Pfam" id="PF01177">
    <property type="entry name" value="Asp_Glu_race"/>
    <property type="match status" value="1"/>
</dbReference>
<comment type="similarity">
    <text evidence="1">Belongs to the HyuE racemase family.</text>
</comment>
<keyword evidence="2" id="KW-0413">Isomerase</keyword>
<dbReference type="GO" id="GO:0047661">
    <property type="term" value="F:amino-acid racemase activity"/>
    <property type="evidence" value="ECO:0007669"/>
    <property type="project" value="InterPro"/>
</dbReference>
<evidence type="ECO:0000313" key="2">
    <source>
        <dbReference type="EMBL" id="NYH96736.1"/>
    </source>
</evidence>
<dbReference type="PANTHER" id="PTHR28047:SF5">
    <property type="entry name" value="PROTEIN DCG1"/>
    <property type="match status" value="1"/>
</dbReference>
<dbReference type="EMBL" id="JACBZF010000007">
    <property type="protein sequence ID" value="NYH96736.1"/>
    <property type="molecule type" value="Genomic_DNA"/>
</dbReference>
<reference evidence="2 3" key="1">
    <citation type="submission" date="2020-07" db="EMBL/GenBank/DDBJ databases">
        <title>Genomic Encyclopedia of Type Strains, Phase IV (KMG-IV): sequencing the most valuable type-strain genomes for metagenomic binning, comparative biology and taxonomic classification.</title>
        <authorList>
            <person name="Goeker M."/>
        </authorList>
    </citation>
    <scope>NUCLEOTIDE SEQUENCE [LARGE SCALE GENOMIC DNA]</scope>
    <source>
        <strain evidence="2 3">DSM 29043</strain>
    </source>
</reference>
<sequence length="252" mass="27783">MANEERRIKVIVPIPMDEAGVANRAQQLPADFVRPGFRPEFHAVRWGAALGDSYHDMLLMDWTVFQAGVTAGEEGYAGVLIDTVSDSGLRALRSRLSIPVVGPGEAAFAMAMMMGKKFSVLTMWPQWFPLYEKTLTEYGWWSRVASIRSIDTRPDVTELLAGKEEVIFGKLEAEARKAMDEDGADVIVLGSTTMHQSAAHLAGRLPIPVINPGPVAYKMLETQIELGLAHSKKAFPAPEVPKDADVRKGWYE</sequence>
<dbReference type="EC" id="5.1.99.3" evidence="2"/>
<dbReference type="Gene3D" id="3.40.50.12500">
    <property type="match status" value="1"/>
</dbReference>
<keyword evidence="3" id="KW-1185">Reference proteome</keyword>
<dbReference type="InterPro" id="IPR015942">
    <property type="entry name" value="Asp/Glu/hydantoin_racemase"/>
</dbReference>
<proteinExistence type="inferred from homology"/>
<dbReference type="Proteomes" id="UP000522081">
    <property type="component" value="Unassembled WGS sequence"/>
</dbReference>
<dbReference type="InterPro" id="IPR053714">
    <property type="entry name" value="Iso_Racemase_Enz_sf"/>
</dbReference>
<dbReference type="AlphaFoldDB" id="A0A7Y9Y172"/>
<dbReference type="InterPro" id="IPR052186">
    <property type="entry name" value="Hydantoin_racemase-like"/>
</dbReference>
<evidence type="ECO:0000256" key="1">
    <source>
        <dbReference type="ARBA" id="ARBA00038414"/>
    </source>
</evidence>
<dbReference type="SUPFAM" id="SSF53681">
    <property type="entry name" value="Aspartate/glutamate racemase"/>
    <property type="match status" value="1"/>
</dbReference>
<dbReference type="GO" id="GO:0047653">
    <property type="term" value="F:allantoin racemase activity"/>
    <property type="evidence" value="ECO:0007669"/>
    <property type="project" value="UniProtKB-EC"/>
</dbReference>
<evidence type="ECO:0000313" key="3">
    <source>
        <dbReference type="Proteomes" id="UP000522081"/>
    </source>
</evidence>
<dbReference type="RefSeq" id="WP_229735685.1">
    <property type="nucleotide sequence ID" value="NZ_BMGF01000008.1"/>
</dbReference>
<dbReference type="InterPro" id="IPR001920">
    <property type="entry name" value="Asp/Glu_race"/>
</dbReference>
<protein>
    <submittedName>
        <fullName evidence="2">Allantoin racemase</fullName>
        <ecNumber evidence="2">5.1.99.3</ecNumber>
    </submittedName>
</protein>